<feature type="region of interest" description="Disordered" evidence="1">
    <location>
        <begin position="1"/>
        <end position="21"/>
    </location>
</feature>
<dbReference type="Proteomes" id="UP000735302">
    <property type="component" value="Unassembled WGS sequence"/>
</dbReference>
<accession>A0AAV4DFY6</accession>
<dbReference type="EMBL" id="BLXT01007821">
    <property type="protein sequence ID" value="GFO42905.1"/>
    <property type="molecule type" value="Genomic_DNA"/>
</dbReference>
<evidence type="ECO:0000313" key="2">
    <source>
        <dbReference type="EMBL" id="GFO42905.1"/>
    </source>
</evidence>
<reference evidence="2 3" key="1">
    <citation type="journal article" date="2021" name="Elife">
        <title>Chloroplast acquisition without the gene transfer in kleptoplastic sea slugs, Plakobranchus ocellatus.</title>
        <authorList>
            <person name="Maeda T."/>
            <person name="Takahashi S."/>
            <person name="Yoshida T."/>
            <person name="Shimamura S."/>
            <person name="Takaki Y."/>
            <person name="Nagai Y."/>
            <person name="Toyoda A."/>
            <person name="Suzuki Y."/>
            <person name="Arimoto A."/>
            <person name="Ishii H."/>
            <person name="Satoh N."/>
            <person name="Nishiyama T."/>
            <person name="Hasebe M."/>
            <person name="Maruyama T."/>
            <person name="Minagawa J."/>
            <person name="Obokata J."/>
            <person name="Shigenobu S."/>
        </authorList>
    </citation>
    <scope>NUCLEOTIDE SEQUENCE [LARGE SCALE GENOMIC DNA]</scope>
</reference>
<name>A0AAV4DFY6_9GAST</name>
<organism evidence="2 3">
    <name type="scientific">Plakobranchus ocellatus</name>
    <dbReference type="NCBI Taxonomy" id="259542"/>
    <lineage>
        <taxon>Eukaryota</taxon>
        <taxon>Metazoa</taxon>
        <taxon>Spiralia</taxon>
        <taxon>Lophotrochozoa</taxon>
        <taxon>Mollusca</taxon>
        <taxon>Gastropoda</taxon>
        <taxon>Heterobranchia</taxon>
        <taxon>Euthyneura</taxon>
        <taxon>Panpulmonata</taxon>
        <taxon>Sacoglossa</taxon>
        <taxon>Placobranchoidea</taxon>
        <taxon>Plakobranchidae</taxon>
        <taxon>Plakobranchus</taxon>
    </lineage>
</organism>
<protein>
    <submittedName>
        <fullName evidence="2">Uncharacterized protein</fullName>
    </submittedName>
</protein>
<evidence type="ECO:0000313" key="3">
    <source>
        <dbReference type="Proteomes" id="UP000735302"/>
    </source>
</evidence>
<comment type="caution">
    <text evidence="2">The sequence shown here is derived from an EMBL/GenBank/DDBJ whole genome shotgun (WGS) entry which is preliminary data.</text>
</comment>
<dbReference type="AlphaFoldDB" id="A0AAV4DFY6"/>
<sequence length="88" mass="9484">MASVCDKTTRKQTSVIARAPHSDQVSSVHLRFRLMLSSESGKVGAHCQGGDKDSAMIPQICGLSSRDLGPWGPTPLAITKEMHELSLH</sequence>
<gene>
    <name evidence="2" type="ORF">PoB_006941000</name>
</gene>
<evidence type="ECO:0000256" key="1">
    <source>
        <dbReference type="SAM" id="MobiDB-lite"/>
    </source>
</evidence>
<proteinExistence type="predicted"/>
<keyword evidence="3" id="KW-1185">Reference proteome</keyword>